<evidence type="ECO:0000259" key="3">
    <source>
        <dbReference type="PROSITE" id="PS50110"/>
    </source>
</evidence>
<dbReference type="SMART" id="SM00448">
    <property type="entry name" value="REC"/>
    <property type="match status" value="1"/>
</dbReference>
<accession>A0A844YKR9</accession>
<gene>
    <name evidence="4" type="ORF">GRI48_13240</name>
</gene>
<dbReference type="InterPro" id="IPR001789">
    <property type="entry name" value="Sig_transdc_resp-reg_receiver"/>
</dbReference>
<dbReference type="CDD" id="cd00156">
    <property type="entry name" value="REC"/>
    <property type="match status" value="1"/>
</dbReference>
<evidence type="ECO:0000256" key="1">
    <source>
        <dbReference type="ARBA" id="ARBA00022553"/>
    </source>
</evidence>
<evidence type="ECO:0000313" key="5">
    <source>
        <dbReference type="Proteomes" id="UP000445582"/>
    </source>
</evidence>
<dbReference type="OrthoDB" id="7432514at2"/>
<dbReference type="PANTHER" id="PTHR44591">
    <property type="entry name" value="STRESS RESPONSE REGULATOR PROTEIN 1"/>
    <property type="match status" value="1"/>
</dbReference>
<comment type="caution">
    <text evidence="4">The sequence shown here is derived from an EMBL/GenBank/DDBJ whole genome shotgun (WGS) entry which is preliminary data.</text>
</comment>
<proteinExistence type="predicted"/>
<dbReference type="GO" id="GO:0000160">
    <property type="term" value="P:phosphorelay signal transduction system"/>
    <property type="evidence" value="ECO:0007669"/>
    <property type="project" value="InterPro"/>
</dbReference>
<dbReference type="SUPFAM" id="SSF52172">
    <property type="entry name" value="CheY-like"/>
    <property type="match status" value="1"/>
</dbReference>
<feature type="modified residue" description="4-aspartylphosphate" evidence="2">
    <location>
        <position position="66"/>
    </location>
</feature>
<organism evidence="4 5">
    <name type="scientific">Qipengyuania oceanensis</name>
    <dbReference type="NCBI Taxonomy" id="1463597"/>
    <lineage>
        <taxon>Bacteria</taxon>
        <taxon>Pseudomonadati</taxon>
        <taxon>Pseudomonadota</taxon>
        <taxon>Alphaproteobacteria</taxon>
        <taxon>Sphingomonadales</taxon>
        <taxon>Erythrobacteraceae</taxon>
        <taxon>Qipengyuania</taxon>
    </lineage>
</organism>
<dbReference type="RefSeq" id="WP_160677242.1">
    <property type="nucleotide sequence ID" value="NZ_WTYN01000005.1"/>
</dbReference>
<dbReference type="Pfam" id="PF00072">
    <property type="entry name" value="Response_reg"/>
    <property type="match status" value="1"/>
</dbReference>
<reference evidence="4 5" key="1">
    <citation type="submission" date="2019-12" db="EMBL/GenBank/DDBJ databases">
        <title>Genomic-based taxomic classification of the family Erythrobacteraceae.</title>
        <authorList>
            <person name="Xu L."/>
        </authorList>
    </citation>
    <scope>NUCLEOTIDE SEQUENCE [LARGE SCALE GENOMIC DNA]</scope>
    <source>
        <strain evidence="4 5">MCCC 1A09965</strain>
    </source>
</reference>
<protein>
    <submittedName>
        <fullName evidence="4">Response regulator</fullName>
    </submittedName>
</protein>
<dbReference type="Proteomes" id="UP000445582">
    <property type="component" value="Unassembled WGS sequence"/>
</dbReference>
<dbReference type="AlphaFoldDB" id="A0A844YKR9"/>
<evidence type="ECO:0000313" key="4">
    <source>
        <dbReference type="EMBL" id="MXO63969.1"/>
    </source>
</evidence>
<dbReference type="PROSITE" id="PS50110">
    <property type="entry name" value="RESPONSE_REGULATORY"/>
    <property type="match status" value="1"/>
</dbReference>
<feature type="domain" description="Response regulatory" evidence="3">
    <location>
        <begin position="16"/>
        <end position="130"/>
    </location>
</feature>
<name>A0A844YKR9_9SPHN</name>
<sequence>MAKAKKSDLKGAAPKRVLVVEDDAILALALEDELRAIGVADVEICHSTEDALRALRAEKPDVLVLDVHLADRNDGWAIAELVDHIGPKPPRIIFSTGAPGDIPEAIAQLGAIMEKPYDPTQLARLLLEPKRVGIISRLRASLT</sequence>
<dbReference type="PANTHER" id="PTHR44591:SF24">
    <property type="entry name" value="PROTEIN-GLUTAMATE METHYLESTERASE_PROTEIN-GLUTAMINE GLUTAMINASE 1"/>
    <property type="match status" value="1"/>
</dbReference>
<dbReference type="InterPro" id="IPR050595">
    <property type="entry name" value="Bact_response_regulator"/>
</dbReference>
<keyword evidence="5" id="KW-1185">Reference proteome</keyword>
<keyword evidence="1 2" id="KW-0597">Phosphoprotein</keyword>
<dbReference type="InterPro" id="IPR011006">
    <property type="entry name" value="CheY-like_superfamily"/>
</dbReference>
<evidence type="ECO:0000256" key="2">
    <source>
        <dbReference type="PROSITE-ProRule" id="PRU00169"/>
    </source>
</evidence>
<dbReference type="Gene3D" id="3.40.50.2300">
    <property type="match status" value="1"/>
</dbReference>
<dbReference type="EMBL" id="WTYN01000005">
    <property type="protein sequence ID" value="MXO63969.1"/>
    <property type="molecule type" value="Genomic_DNA"/>
</dbReference>